<evidence type="ECO:0000313" key="9">
    <source>
        <dbReference type="Proteomes" id="UP000824242"/>
    </source>
</evidence>
<dbReference type="GO" id="GO:0016987">
    <property type="term" value="F:sigma factor activity"/>
    <property type="evidence" value="ECO:0007669"/>
    <property type="project" value="UniProtKB-KW"/>
</dbReference>
<dbReference type="InterPro" id="IPR007627">
    <property type="entry name" value="RNA_pol_sigma70_r2"/>
</dbReference>
<evidence type="ECO:0000256" key="2">
    <source>
        <dbReference type="ARBA" id="ARBA00023015"/>
    </source>
</evidence>
<dbReference type="GO" id="GO:0003677">
    <property type="term" value="F:DNA binding"/>
    <property type="evidence" value="ECO:0007669"/>
    <property type="project" value="UniProtKB-KW"/>
</dbReference>
<keyword evidence="3" id="KW-0731">Sigma factor</keyword>
<accession>A0A9D1ALE1</accession>
<dbReference type="Pfam" id="PF04542">
    <property type="entry name" value="Sigma70_r2"/>
    <property type="match status" value="1"/>
</dbReference>
<sequence length="198" mass="22399">MQLEENENKIAFTDGELCGRVQSGDSQAFWELAERYMAFIRGKASRYRSGLLDEEDLSQEGLLGLLAAARFYRADGKAEFRTYADVCIRNRMITALRRAERGGSAAASHLSLNREEELLHIPAGDDADPQAHLADSESYEDLIRRIVEILSPMERETLFLHLKGCSYAEMAKALQTTEKAVDNALQRARSKLKRLYPR</sequence>
<dbReference type="SUPFAM" id="SSF88946">
    <property type="entry name" value="Sigma2 domain of RNA polymerase sigma factors"/>
    <property type="match status" value="1"/>
</dbReference>
<dbReference type="Proteomes" id="UP000824242">
    <property type="component" value="Unassembled WGS sequence"/>
</dbReference>
<evidence type="ECO:0000313" key="8">
    <source>
        <dbReference type="EMBL" id="HIR46353.1"/>
    </source>
</evidence>
<dbReference type="PANTHER" id="PTHR43133">
    <property type="entry name" value="RNA POLYMERASE ECF-TYPE SIGMA FACTO"/>
    <property type="match status" value="1"/>
</dbReference>
<dbReference type="InterPro" id="IPR013324">
    <property type="entry name" value="RNA_pol_sigma_r3/r4-like"/>
</dbReference>
<feature type="domain" description="RNA polymerase sigma-70 region 2" evidence="6">
    <location>
        <begin position="32"/>
        <end position="101"/>
    </location>
</feature>
<dbReference type="PANTHER" id="PTHR43133:SF8">
    <property type="entry name" value="RNA POLYMERASE SIGMA FACTOR HI_1459-RELATED"/>
    <property type="match status" value="1"/>
</dbReference>
<evidence type="ECO:0000256" key="5">
    <source>
        <dbReference type="ARBA" id="ARBA00023163"/>
    </source>
</evidence>
<evidence type="ECO:0000259" key="6">
    <source>
        <dbReference type="Pfam" id="PF04542"/>
    </source>
</evidence>
<dbReference type="NCBIfam" id="TIGR02937">
    <property type="entry name" value="sigma70-ECF"/>
    <property type="match status" value="1"/>
</dbReference>
<comment type="caution">
    <text evidence="8">The sequence shown here is derived from an EMBL/GenBank/DDBJ whole genome shotgun (WGS) entry which is preliminary data.</text>
</comment>
<organism evidence="8 9">
    <name type="scientific">Candidatus Caccousia avicola</name>
    <dbReference type="NCBI Taxonomy" id="2840721"/>
    <lineage>
        <taxon>Bacteria</taxon>
        <taxon>Bacillati</taxon>
        <taxon>Bacillota</taxon>
        <taxon>Clostridia</taxon>
        <taxon>Eubacteriales</taxon>
        <taxon>Oscillospiraceae</taxon>
        <taxon>Oscillospiraceae incertae sedis</taxon>
        <taxon>Candidatus Caccousia</taxon>
    </lineage>
</organism>
<evidence type="ECO:0000259" key="7">
    <source>
        <dbReference type="Pfam" id="PF08281"/>
    </source>
</evidence>
<dbReference type="InterPro" id="IPR036388">
    <property type="entry name" value="WH-like_DNA-bd_sf"/>
</dbReference>
<dbReference type="Gene3D" id="1.10.10.10">
    <property type="entry name" value="Winged helix-like DNA-binding domain superfamily/Winged helix DNA-binding domain"/>
    <property type="match status" value="1"/>
</dbReference>
<keyword evidence="4" id="KW-0238">DNA-binding</keyword>
<proteinExistence type="inferred from homology"/>
<dbReference type="Gene3D" id="1.10.1740.10">
    <property type="match status" value="1"/>
</dbReference>
<reference evidence="8" key="2">
    <citation type="journal article" date="2021" name="PeerJ">
        <title>Extensive microbial diversity within the chicken gut microbiome revealed by metagenomics and culture.</title>
        <authorList>
            <person name="Gilroy R."/>
            <person name="Ravi A."/>
            <person name="Getino M."/>
            <person name="Pursley I."/>
            <person name="Horton D.L."/>
            <person name="Alikhan N.F."/>
            <person name="Baker D."/>
            <person name="Gharbi K."/>
            <person name="Hall N."/>
            <person name="Watson M."/>
            <person name="Adriaenssens E.M."/>
            <person name="Foster-Nyarko E."/>
            <person name="Jarju S."/>
            <person name="Secka A."/>
            <person name="Antonio M."/>
            <person name="Oren A."/>
            <person name="Chaudhuri R.R."/>
            <person name="La Ragione R."/>
            <person name="Hildebrand F."/>
            <person name="Pallen M.J."/>
        </authorList>
    </citation>
    <scope>NUCLEOTIDE SEQUENCE</scope>
    <source>
        <strain evidence="8">ChiSxjej1B13-7958</strain>
    </source>
</reference>
<keyword evidence="5" id="KW-0804">Transcription</keyword>
<dbReference type="Pfam" id="PF08281">
    <property type="entry name" value="Sigma70_r4_2"/>
    <property type="match status" value="1"/>
</dbReference>
<dbReference type="InterPro" id="IPR013325">
    <property type="entry name" value="RNA_pol_sigma_r2"/>
</dbReference>
<comment type="similarity">
    <text evidence="1">Belongs to the sigma-70 factor family. ECF subfamily.</text>
</comment>
<dbReference type="GO" id="GO:0006352">
    <property type="term" value="P:DNA-templated transcription initiation"/>
    <property type="evidence" value="ECO:0007669"/>
    <property type="project" value="InterPro"/>
</dbReference>
<dbReference type="AlphaFoldDB" id="A0A9D1ALE1"/>
<dbReference type="InterPro" id="IPR014284">
    <property type="entry name" value="RNA_pol_sigma-70_dom"/>
</dbReference>
<dbReference type="EMBL" id="DVGZ01000019">
    <property type="protein sequence ID" value="HIR46353.1"/>
    <property type="molecule type" value="Genomic_DNA"/>
</dbReference>
<gene>
    <name evidence="8" type="ORF">IAB89_01650</name>
</gene>
<feature type="domain" description="RNA polymerase sigma factor 70 region 4 type 2" evidence="7">
    <location>
        <begin position="142"/>
        <end position="192"/>
    </location>
</feature>
<dbReference type="InterPro" id="IPR013249">
    <property type="entry name" value="RNA_pol_sigma70_r4_t2"/>
</dbReference>
<evidence type="ECO:0000256" key="3">
    <source>
        <dbReference type="ARBA" id="ARBA00023082"/>
    </source>
</evidence>
<protein>
    <submittedName>
        <fullName evidence="8">Sigma-70 family RNA polymerase sigma factor</fullName>
    </submittedName>
</protein>
<dbReference type="SUPFAM" id="SSF88659">
    <property type="entry name" value="Sigma3 and sigma4 domains of RNA polymerase sigma factors"/>
    <property type="match status" value="1"/>
</dbReference>
<keyword evidence="2" id="KW-0805">Transcription regulation</keyword>
<name>A0A9D1ALE1_9FIRM</name>
<evidence type="ECO:0000256" key="4">
    <source>
        <dbReference type="ARBA" id="ARBA00023125"/>
    </source>
</evidence>
<reference evidence="8" key="1">
    <citation type="submission" date="2020-10" db="EMBL/GenBank/DDBJ databases">
        <authorList>
            <person name="Gilroy R."/>
        </authorList>
    </citation>
    <scope>NUCLEOTIDE SEQUENCE</scope>
    <source>
        <strain evidence="8">ChiSxjej1B13-7958</strain>
    </source>
</reference>
<dbReference type="InterPro" id="IPR039425">
    <property type="entry name" value="RNA_pol_sigma-70-like"/>
</dbReference>
<evidence type="ECO:0000256" key="1">
    <source>
        <dbReference type="ARBA" id="ARBA00010641"/>
    </source>
</evidence>